<dbReference type="STRING" id="856793.MICA_443"/>
<proteinExistence type="predicted"/>
<protein>
    <submittedName>
        <fullName evidence="1">Uncharacterized protein</fullName>
    </submittedName>
</protein>
<name>G2KSA3_MICAA</name>
<dbReference type="AlphaFoldDB" id="G2KSA3"/>
<dbReference type="KEGG" id="mai:MICA_443"/>
<evidence type="ECO:0000313" key="1">
    <source>
        <dbReference type="EMBL" id="AEP08786.1"/>
    </source>
</evidence>
<dbReference type="OrthoDB" id="9837073at2"/>
<sequence length="85" mass="9826">MQVNIQDILQKAGLDEPLYPGKRVVKQCRQAGEFKSHCVVYDWRDPEKVRIEVKAGLSGRDLPPKELKKYPVSFQTPTFIEINVR</sequence>
<organism evidence="1 2">
    <name type="scientific">Micavibrio aeruginosavorus (strain ARL-13)</name>
    <dbReference type="NCBI Taxonomy" id="856793"/>
    <lineage>
        <taxon>Bacteria</taxon>
        <taxon>Pseudomonadati</taxon>
        <taxon>Bdellovibrionota</taxon>
        <taxon>Bdellovibrionia</taxon>
        <taxon>Bdellovibrionales</taxon>
        <taxon>Pseudobdellovibrionaceae</taxon>
        <taxon>Micavibrio</taxon>
    </lineage>
</organism>
<dbReference type="RefSeq" id="WP_014102009.1">
    <property type="nucleotide sequence ID" value="NC_016026.1"/>
</dbReference>
<evidence type="ECO:0000313" key="2">
    <source>
        <dbReference type="Proteomes" id="UP000009286"/>
    </source>
</evidence>
<gene>
    <name evidence="1" type="ordered locus">MICA_443</name>
</gene>
<dbReference type="HOGENOM" id="CLU_2508956_0_0_5"/>
<keyword evidence="2" id="KW-1185">Reference proteome</keyword>
<dbReference type="Proteomes" id="UP000009286">
    <property type="component" value="Chromosome"/>
</dbReference>
<accession>G2KSA3</accession>
<dbReference type="EMBL" id="CP002382">
    <property type="protein sequence ID" value="AEP08786.1"/>
    <property type="molecule type" value="Genomic_DNA"/>
</dbReference>
<reference evidence="1 2" key="1">
    <citation type="journal article" date="2011" name="BMC Genomics">
        <title>Genomic insights into an obligate epibiotic bacterial predator: Micavibrio aeruginosavorus ARL-13.</title>
        <authorList>
            <person name="Wang Z."/>
            <person name="Kadouri D."/>
            <person name="Wu M."/>
        </authorList>
    </citation>
    <scope>NUCLEOTIDE SEQUENCE [LARGE SCALE GENOMIC DNA]</scope>
    <source>
        <strain evidence="1 2">ARL-13</strain>
    </source>
</reference>